<reference evidence="5 6" key="1">
    <citation type="journal article" date="2010" name="Nature">
        <title>The Ectocarpus genome and the independent evolution of multicellularity in brown algae.</title>
        <authorList>
            <person name="Cock J.M."/>
            <person name="Sterck L."/>
            <person name="Rouze P."/>
            <person name="Scornet D."/>
            <person name="Allen A.E."/>
            <person name="Amoutzias G."/>
            <person name="Anthouard V."/>
            <person name="Artiguenave F."/>
            <person name="Aury J.M."/>
            <person name="Badger J.H."/>
            <person name="Beszteri B."/>
            <person name="Billiau K."/>
            <person name="Bonnet E."/>
            <person name="Bothwell J.H."/>
            <person name="Bowler C."/>
            <person name="Boyen C."/>
            <person name="Brownlee C."/>
            <person name="Carrano C.J."/>
            <person name="Charrier B."/>
            <person name="Cho G.Y."/>
            <person name="Coelho S.M."/>
            <person name="Collen J."/>
            <person name="Corre E."/>
            <person name="Da Silva C."/>
            <person name="Delage L."/>
            <person name="Delaroque N."/>
            <person name="Dittami S.M."/>
            <person name="Doulbeau S."/>
            <person name="Elias M."/>
            <person name="Farnham G."/>
            <person name="Gachon C.M."/>
            <person name="Gschloessl B."/>
            <person name="Heesch S."/>
            <person name="Jabbari K."/>
            <person name="Jubin C."/>
            <person name="Kawai H."/>
            <person name="Kimura K."/>
            <person name="Kloareg B."/>
            <person name="Kupper F.C."/>
            <person name="Lang D."/>
            <person name="Le Bail A."/>
            <person name="Leblanc C."/>
            <person name="Lerouge P."/>
            <person name="Lohr M."/>
            <person name="Lopez P.J."/>
            <person name="Martens C."/>
            <person name="Maumus F."/>
            <person name="Michel G."/>
            <person name="Miranda-Saavedra D."/>
            <person name="Morales J."/>
            <person name="Moreau H."/>
            <person name="Motomura T."/>
            <person name="Nagasato C."/>
            <person name="Napoli C.A."/>
            <person name="Nelson D.R."/>
            <person name="Nyvall-Collen P."/>
            <person name="Peters A.F."/>
            <person name="Pommier C."/>
            <person name="Potin P."/>
            <person name="Poulain J."/>
            <person name="Quesneville H."/>
            <person name="Read B."/>
            <person name="Rensing S.A."/>
            <person name="Ritter A."/>
            <person name="Rousvoal S."/>
            <person name="Samanta M."/>
            <person name="Samson G."/>
            <person name="Schroeder D.C."/>
            <person name="Segurens B."/>
            <person name="Strittmatter M."/>
            <person name="Tonon T."/>
            <person name="Tregear J.W."/>
            <person name="Valentin K."/>
            <person name="von Dassow P."/>
            <person name="Yamagishi T."/>
            <person name="Van de Peer Y."/>
            <person name="Wincker P."/>
        </authorList>
    </citation>
    <scope>NUCLEOTIDE SEQUENCE [LARGE SCALE GENOMIC DNA]</scope>
    <source>
        <strain evidence="6">Ec32 / CCAP1310/4</strain>
    </source>
</reference>
<dbReference type="PROSITE" id="PS50297">
    <property type="entry name" value="ANK_REP_REGION"/>
    <property type="match status" value="2"/>
</dbReference>
<dbReference type="OrthoDB" id="539213at2759"/>
<evidence type="ECO:0000256" key="3">
    <source>
        <dbReference type="PROSITE-ProRule" id="PRU00023"/>
    </source>
</evidence>
<dbReference type="EMBL" id="FN648376">
    <property type="protein sequence ID" value="CBN74412.1"/>
    <property type="molecule type" value="Genomic_DNA"/>
</dbReference>
<dbReference type="Pfam" id="PF13857">
    <property type="entry name" value="Ank_5"/>
    <property type="match status" value="1"/>
</dbReference>
<evidence type="ECO:0000313" key="6">
    <source>
        <dbReference type="Proteomes" id="UP000002630"/>
    </source>
</evidence>
<dbReference type="AlphaFoldDB" id="D8LHY1"/>
<dbReference type="SUPFAM" id="SSF48403">
    <property type="entry name" value="Ankyrin repeat"/>
    <property type="match status" value="1"/>
</dbReference>
<keyword evidence="6" id="KW-1185">Reference proteome</keyword>
<dbReference type="eggNOG" id="KOG4177">
    <property type="taxonomic scope" value="Eukaryota"/>
</dbReference>
<dbReference type="PRINTS" id="PR01415">
    <property type="entry name" value="ANKYRIN"/>
</dbReference>
<dbReference type="EMBL" id="FN649738">
    <property type="protein sequence ID" value="CBN74412.1"/>
    <property type="molecule type" value="Genomic_DNA"/>
</dbReference>
<gene>
    <name evidence="5" type="ORF">Esi_0020_0128</name>
</gene>
<protein>
    <submittedName>
        <fullName evidence="5">Similar to ankyrin 2,3/unc44</fullName>
    </submittedName>
</protein>
<feature type="region of interest" description="Disordered" evidence="4">
    <location>
        <begin position="283"/>
        <end position="309"/>
    </location>
</feature>
<proteinExistence type="predicted"/>
<name>D8LHY1_ECTSI</name>
<sequence length="309" mass="34264">MGADLIDVDELLRNGANPNLGHREDQGLTPIHFAARFGNVELLKMLKRAGGDPGITNALGLTPLSYTCAFKLSLSKNGDDSWERQQVAAIKWLLGQGANPNHVDKAGYTPLAWACRSGIFPAVVALVEAGADVMQRRPELPGGSHVRLPKADPLAVTTVKQIERYVQNKINTILLREGALLRRECKVDLRSRRLKEIQAAIARKKEARAFVIQEKQRMKQTEELSLELMKVDKAEEARKARRDWLRLMKVSPGIWVKVEGAASAGTPGVRARKPRPRWVFDTSTAVSKSEAKAHGVLEEDATTTKRRSR</sequence>
<dbReference type="InterPro" id="IPR002110">
    <property type="entry name" value="Ankyrin_rpt"/>
</dbReference>
<dbReference type="SMART" id="SM00248">
    <property type="entry name" value="ANK"/>
    <property type="match status" value="3"/>
</dbReference>
<accession>D8LHY1</accession>
<dbReference type="Pfam" id="PF13637">
    <property type="entry name" value="Ank_4"/>
    <property type="match status" value="1"/>
</dbReference>
<feature type="repeat" description="ANK" evidence="3">
    <location>
        <begin position="106"/>
        <end position="138"/>
    </location>
</feature>
<feature type="repeat" description="ANK" evidence="3">
    <location>
        <begin position="26"/>
        <end position="58"/>
    </location>
</feature>
<dbReference type="PROSITE" id="PS50088">
    <property type="entry name" value="ANK_REPEAT"/>
    <property type="match status" value="2"/>
</dbReference>
<dbReference type="STRING" id="2880.D8LHY1"/>
<evidence type="ECO:0000256" key="2">
    <source>
        <dbReference type="ARBA" id="ARBA00023043"/>
    </source>
</evidence>
<evidence type="ECO:0000313" key="5">
    <source>
        <dbReference type="EMBL" id="CBN74412.1"/>
    </source>
</evidence>
<evidence type="ECO:0000256" key="1">
    <source>
        <dbReference type="ARBA" id="ARBA00022737"/>
    </source>
</evidence>
<keyword evidence="1" id="KW-0677">Repeat</keyword>
<dbReference type="InParanoid" id="D8LHY1"/>
<organism evidence="5 6">
    <name type="scientific">Ectocarpus siliculosus</name>
    <name type="common">Brown alga</name>
    <name type="synonym">Conferva siliculosa</name>
    <dbReference type="NCBI Taxonomy" id="2880"/>
    <lineage>
        <taxon>Eukaryota</taxon>
        <taxon>Sar</taxon>
        <taxon>Stramenopiles</taxon>
        <taxon>Ochrophyta</taxon>
        <taxon>PX clade</taxon>
        <taxon>Phaeophyceae</taxon>
        <taxon>Ectocarpales</taxon>
        <taxon>Ectocarpaceae</taxon>
        <taxon>Ectocarpus</taxon>
    </lineage>
</organism>
<keyword evidence="2 3" id="KW-0040">ANK repeat</keyword>
<dbReference type="Gene3D" id="1.25.40.20">
    <property type="entry name" value="Ankyrin repeat-containing domain"/>
    <property type="match status" value="1"/>
</dbReference>
<dbReference type="InterPro" id="IPR036770">
    <property type="entry name" value="Ankyrin_rpt-contain_sf"/>
</dbReference>
<dbReference type="PANTHER" id="PTHR24171">
    <property type="entry name" value="ANKYRIN REPEAT DOMAIN-CONTAINING PROTEIN 39-RELATED"/>
    <property type="match status" value="1"/>
</dbReference>
<dbReference type="Proteomes" id="UP000002630">
    <property type="component" value="Linkage Group LG13"/>
</dbReference>
<evidence type="ECO:0000256" key="4">
    <source>
        <dbReference type="SAM" id="MobiDB-lite"/>
    </source>
</evidence>